<feature type="transmembrane region" description="Helical" evidence="1">
    <location>
        <begin position="109"/>
        <end position="130"/>
    </location>
</feature>
<dbReference type="InterPro" id="IPR048376">
    <property type="entry name" value="YqiJ_N"/>
</dbReference>
<feature type="domain" description="Inner membrane protein YqiJ N-terminal" evidence="2">
    <location>
        <begin position="17"/>
        <end position="111"/>
    </location>
</feature>
<keyword evidence="4" id="KW-1185">Reference proteome</keyword>
<comment type="caution">
    <text evidence="3">The sequence shown here is derived from an EMBL/GenBank/DDBJ whole genome shotgun (WGS) entry which is preliminary data.</text>
</comment>
<keyword evidence="1" id="KW-0472">Membrane</keyword>
<protein>
    <submittedName>
        <fullName evidence="3">DUF1449 family protein</fullName>
    </submittedName>
</protein>
<evidence type="ECO:0000259" key="2">
    <source>
        <dbReference type="Pfam" id="PF21001"/>
    </source>
</evidence>
<organism evidence="3 4">
    <name type="scientific">Flammeovirga aprica JL-4</name>
    <dbReference type="NCBI Taxonomy" id="694437"/>
    <lineage>
        <taxon>Bacteria</taxon>
        <taxon>Pseudomonadati</taxon>
        <taxon>Bacteroidota</taxon>
        <taxon>Cytophagia</taxon>
        <taxon>Cytophagales</taxon>
        <taxon>Flammeovirgaceae</taxon>
        <taxon>Flammeovirga</taxon>
    </lineage>
</organism>
<feature type="transmembrane region" description="Helical" evidence="1">
    <location>
        <begin position="12"/>
        <end position="34"/>
    </location>
</feature>
<dbReference type="Pfam" id="PF21001">
    <property type="entry name" value="YqiJ_N"/>
    <property type="match status" value="1"/>
</dbReference>
<evidence type="ECO:0000313" key="4">
    <source>
        <dbReference type="Proteomes" id="UP000576082"/>
    </source>
</evidence>
<keyword evidence="1" id="KW-1133">Transmembrane helix</keyword>
<gene>
    <name evidence="3" type="ORF">HHU12_29825</name>
</gene>
<evidence type="ECO:0000256" key="1">
    <source>
        <dbReference type="SAM" id="Phobius"/>
    </source>
</evidence>
<dbReference type="AlphaFoldDB" id="A0A7X9S0M2"/>
<dbReference type="Proteomes" id="UP000576082">
    <property type="component" value="Unassembled WGS sequence"/>
</dbReference>
<accession>A0A7X9S0M2</accession>
<dbReference type="RefSeq" id="WP_169660390.1">
    <property type="nucleotide sequence ID" value="NZ_JABANE010000142.1"/>
</dbReference>
<dbReference type="EMBL" id="JABANE010000142">
    <property type="protein sequence ID" value="NME72196.1"/>
    <property type="molecule type" value="Genomic_DNA"/>
</dbReference>
<keyword evidence="1" id="KW-0812">Transmembrane</keyword>
<name>A0A7X9S0M2_9BACT</name>
<feature type="transmembrane region" description="Helical" evidence="1">
    <location>
        <begin position="81"/>
        <end position="103"/>
    </location>
</feature>
<sequence length="211" mass="23573">MELLNESINLVNLPYTFLVVICLFYWLNVMVGVLSPDTLDLELDSTVDLDADIDHDIDDVAVGHGVFATTAEFLFVGKVPLMIIITVLSTLMWVFSVFGNHYFGNTSGVYALMAFLPILIVSVFLSRFFVYPFALVFRKLNHEVDREIVGKVSKVVLPASNVKKGQATVLIGNAEQKIYIKTSENSSLFKGDEAMVIEYDSTQKCYLVEPI</sequence>
<proteinExistence type="predicted"/>
<evidence type="ECO:0000313" key="3">
    <source>
        <dbReference type="EMBL" id="NME72196.1"/>
    </source>
</evidence>
<reference evidence="3 4" key="1">
    <citation type="submission" date="2020-04" db="EMBL/GenBank/DDBJ databases">
        <title>Flammeovirga sp. SR4, a novel species isolated from seawater.</title>
        <authorList>
            <person name="Wang X."/>
        </authorList>
    </citation>
    <scope>NUCLEOTIDE SEQUENCE [LARGE SCALE GENOMIC DNA]</scope>
    <source>
        <strain evidence="3 4">ATCC 23126</strain>
    </source>
</reference>